<evidence type="ECO:0000313" key="16">
    <source>
        <dbReference type="Proteomes" id="UP000838100"/>
    </source>
</evidence>
<feature type="binding site" evidence="11">
    <location>
        <position position="172"/>
    </location>
    <ligand>
        <name>Mn(2+)</name>
        <dbReference type="ChEBI" id="CHEBI:29035"/>
    </ligand>
</feature>
<evidence type="ECO:0000256" key="2">
    <source>
        <dbReference type="ARBA" id="ARBA00022475"/>
    </source>
</evidence>
<dbReference type="NCBIfam" id="TIGR00148">
    <property type="entry name" value="UbiD family decarboxylase"/>
    <property type="match status" value="1"/>
</dbReference>
<dbReference type="SUPFAM" id="SSF143968">
    <property type="entry name" value="UbiD C-terminal domain-like"/>
    <property type="match status" value="1"/>
</dbReference>
<comment type="caution">
    <text evidence="15">The sequence shown here is derived from an EMBL/GenBank/DDBJ whole genome shotgun (WGS) entry which is preliminary data.</text>
</comment>
<dbReference type="Gene3D" id="1.20.5.570">
    <property type="entry name" value="Single helix bin"/>
    <property type="match status" value="1"/>
</dbReference>
<evidence type="ECO:0000259" key="13">
    <source>
        <dbReference type="Pfam" id="PF20695"/>
    </source>
</evidence>
<evidence type="ECO:0000256" key="10">
    <source>
        <dbReference type="ARBA" id="ARBA00023239"/>
    </source>
</evidence>
<feature type="active site" description="Proton donor" evidence="11">
    <location>
        <position position="287"/>
    </location>
</feature>
<keyword evidence="2 11" id="KW-1003">Cell membrane</keyword>
<dbReference type="InterPro" id="IPR048304">
    <property type="entry name" value="UbiD_Rift_dom"/>
</dbReference>
<comment type="subcellular location">
    <subcellularLocation>
        <location evidence="11">Cell membrane</location>
        <topology evidence="11">Peripheral membrane protein</topology>
    </subcellularLocation>
</comment>
<name>A0ABM9AF89_9GAMM</name>
<dbReference type="GO" id="GO:0008694">
    <property type="term" value="F:4-hydroxy-3-polyprenylbenzoate decarboxylase activity"/>
    <property type="evidence" value="ECO:0007669"/>
    <property type="project" value="UniProtKB-EC"/>
</dbReference>
<evidence type="ECO:0000256" key="1">
    <source>
        <dbReference type="ARBA" id="ARBA00010021"/>
    </source>
</evidence>
<dbReference type="NCBIfam" id="NF008175">
    <property type="entry name" value="PRK10922.1"/>
    <property type="match status" value="1"/>
</dbReference>
<gene>
    <name evidence="11 15" type="primary">ubiD</name>
    <name evidence="15" type="ORF">SIN8267_01985</name>
</gene>
<dbReference type="RefSeq" id="WP_237444572.1">
    <property type="nucleotide sequence ID" value="NZ_CAKLPX010000002.1"/>
</dbReference>
<evidence type="ECO:0000256" key="5">
    <source>
        <dbReference type="ARBA" id="ARBA00022688"/>
    </source>
</evidence>
<dbReference type="InterPro" id="IPR002830">
    <property type="entry name" value="UbiD"/>
</dbReference>
<dbReference type="EMBL" id="CAKLPX010000002">
    <property type="protein sequence ID" value="CAH0991870.1"/>
    <property type="molecule type" value="Genomic_DNA"/>
</dbReference>
<keyword evidence="4 11" id="KW-0288">FMN</keyword>
<comment type="catalytic activity">
    <reaction evidence="11">
        <text>a 4-hydroxy-3-(all-trans-polyprenyl)benzoate + H(+) = a 2-(all-trans-polyprenyl)phenol + CO2</text>
        <dbReference type="Rhea" id="RHEA:41680"/>
        <dbReference type="Rhea" id="RHEA-COMP:9514"/>
        <dbReference type="Rhea" id="RHEA-COMP:9516"/>
        <dbReference type="ChEBI" id="CHEBI:1269"/>
        <dbReference type="ChEBI" id="CHEBI:15378"/>
        <dbReference type="ChEBI" id="CHEBI:16526"/>
        <dbReference type="ChEBI" id="CHEBI:78396"/>
        <dbReference type="EC" id="4.1.1.98"/>
    </reaction>
</comment>
<dbReference type="InterPro" id="IPR023677">
    <property type="entry name" value="UbiD_bacteria"/>
</dbReference>
<keyword evidence="3 11" id="KW-0285">Flavoprotein</keyword>
<dbReference type="Pfam" id="PF01977">
    <property type="entry name" value="UbiD"/>
    <property type="match status" value="1"/>
</dbReference>
<dbReference type="Pfam" id="PF20696">
    <property type="entry name" value="UbiD_C"/>
    <property type="match status" value="1"/>
</dbReference>
<keyword evidence="16" id="KW-1185">Reference proteome</keyword>
<proteinExistence type="inferred from homology"/>
<dbReference type="SUPFAM" id="SSF50475">
    <property type="entry name" value="FMN-binding split barrel"/>
    <property type="match status" value="1"/>
</dbReference>
<evidence type="ECO:0000256" key="3">
    <source>
        <dbReference type="ARBA" id="ARBA00022630"/>
    </source>
</evidence>
<comment type="cofactor">
    <cofactor evidence="11">
        <name>Mn(2+)</name>
        <dbReference type="ChEBI" id="CHEBI:29035"/>
    </cofactor>
</comment>
<comment type="subunit">
    <text evidence="11">Homohexamer.</text>
</comment>
<keyword evidence="7 11" id="KW-0210">Decarboxylase</keyword>
<evidence type="ECO:0000259" key="12">
    <source>
        <dbReference type="Pfam" id="PF01977"/>
    </source>
</evidence>
<feature type="domain" description="3-octaprenyl-4-hydroxybenzoate carboxy-lyase-like Rift-related" evidence="12">
    <location>
        <begin position="121"/>
        <end position="322"/>
    </location>
</feature>
<evidence type="ECO:0000256" key="7">
    <source>
        <dbReference type="ARBA" id="ARBA00022793"/>
    </source>
</evidence>
<feature type="binding site" evidence="11">
    <location>
        <begin position="175"/>
        <end position="177"/>
    </location>
    <ligand>
        <name>prenylated FMN</name>
        <dbReference type="ChEBI" id="CHEBI:87746"/>
    </ligand>
</feature>
<keyword evidence="8 11" id="KW-0472">Membrane</keyword>
<keyword evidence="9 11" id="KW-0464">Manganese</keyword>
<comment type="pathway">
    <text evidence="11">Cofactor biosynthesis; ubiquinone biosynthesis.</text>
</comment>
<dbReference type="InterPro" id="IPR022390">
    <property type="entry name" value="HBDC"/>
</dbReference>
<feature type="binding site" evidence="11">
    <location>
        <begin position="189"/>
        <end position="191"/>
    </location>
    <ligand>
        <name>prenylated FMN</name>
        <dbReference type="ChEBI" id="CHEBI:87746"/>
    </ligand>
</feature>
<dbReference type="Pfam" id="PF20695">
    <property type="entry name" value="UbiD_N"/>
    <property type="match status" value="1"/>
</dbReference>
<comment type="function">
    <text evidence="11">Catalyzes the decarboxylation of 3-octaprenyl-4-hydroxy benzoate to 2-octaprenylphenol, an intermediate step in ubiquinone biosynthesis.</text>
</comment>
<sequence>MKYSDLREFIAQLEKEGELIRIKTEVDANLEITEICDRTLKKGGPALLFENVKGHDMPILANLFGTEKRVAMGMGERDIEALREVGELLAFLRQPEPPKGLKDAWSQAPIYKQVLNMAPKKVRKAACQEVVLRDDEVDLDRLPIMTCWPGDVGPLITWPLVITRGPNKERQNLGIYRMQKLGKNKLIMRWLSHRGGALDYREFQKQFPGERYPVSVALGADPATILGAVTPVPDNLSEYGFAGLLRGSKTELVTSVTNDLDVPASAEIILEGYLEPGEMADEGPFGDHTGYYNEVESFPVFTVTAMTHRKEPIYHSTYTGRPPDEPAILGLALNEVFVPIFRKQFPEVVDFYLPPEGCSYRMAVVTIKKEYPGHAKRVMLGVWSFLRQFMYTKFVIVTDDDVNARDWNDVIWAMTTRMDPARDTVMIENTPIDYLDFASPVSGLGSKVGFDATNKWPGETTREWGEPIAMDDAIVERVDELWQQLGID</sequence>
<dbReference type="NCBIfam" id="TIGR03701">
    <property type="entry name" value="mena_SCO4490"/>
    <property type="match status" value="1"/>
</dbReference>
<keyword evidence="5 11" id="KW-0831">Ubiquinone biosynthesis</keyword>
<evidence type="ECO:0000256" key="6">
    <source>
        <dbReference type="ARBA" id="ARBA00022723"/>
    </source>
</evidence>
<evidence type="ECO:0000256" key="11">
    <source>
        <dbReference type="HAMAP-Rule" id="MF_01636"/>
    </source>
</evidence>
<dbReference type="PANTHER" id="PTHR30108:SF17">
    <property type="entry name" value="FERULIC ACID DECARBOXYLASE 1"/>
    <property type="match status" value="1"/>
</dbReference>
<dbReference type="InterPro" id="IPR049383">
    <property type="entry name" value="UbiD-like_N"/>
</dbReference>
<feature type="domain" description="3-octaprenyl-4-hydroxybenzoate carboxy-lyase-like N-terminal" evidence="13">
    <location>
        <begin position="10"/>
        <end position="89"/>
    </location>
</feature>
<comment type="similarity">
    <text evidence="1 11">Belongs to the UbiD family.</text>
</comment>
<keyword evidence="6 11" id="KW-0479">Metal-binding</keyword>
<evidence type="ECO:0000256" key="9">
    <source>
        <dbReference type="ARBA" id="ARBA00023211"/>
    </source>
</evidence>
<organism evidence="15 16">
    <name type="scientific">Sinobacterium norvegicum</name>
    <dbReference type="NCBI Taxonomy" id="1641715"/>
    <lineage>
        <taxon>Bacteria</taxon>
        <taxon>Pseudomonadati</taxon>
        <taxon>Pseudomonadota</taxon>
        <taxon>Gammaproteobacteria</taxon>
        <taxon>Cellvibrionales</taxon>
        <taxon>Spongiibacteraceae</taxon>
        <taxon>Sinobacterium</taxon>
    </lineage>
</organism>
<dbReference type="Proteomes" id="UP000838100">
    <property type="component" value="Unassembled WGS sequence"/>
</dbReference>
<keyword evidence="10 11" id="KW-0456">Lyase</keyword>
<evidence type="ECO:0000259" key="14">
    <source>
        <dbReference type="Pfam" id="PF20696"/>
    </source>
</evidence>
<evidence type="ECO:0000256" key="4">
    <source>
        <dbReference type="ARBA" id="ARBA00022643"/>
    </source>
</evidence>
<feature type="binding site" evidence="11">
    <location>
        <begin position="194"/>
        <end position="195"/>
    </location>
    <ligand>
        <name>prenylated FMN</name>
        <dbReference type="ChEBI" id="CHEBI:87746"/>
    </ligand>
</feature>
<feature type="binding site" evidence="11">
    <location>
        <position position="238"/>
    </location>
    <ligand>
        <name>Mn(2+)</name>
        <dbReference type="ChEBI" id="CHEBI:29035"/>
    </ligand>
</feature>
<evidence type="ECO:0000313" key="15">
    <source>
        <dbReference type="EMBL" id="CAH0991870.1"/>
    </source>
</evidence>
<dbReference type="PANTHER" id="PTHR30108">
    <property type="entry name" value="3-OCTAPRENYL-4-HYDROXYBENZOATE CARBOXY-LYASE-RELATED"/>
    <property type="match status" value="1"/>
</dbReference>
<feature type="domain" description="3-octaprenyl-4-hydroxybenzoate carboxy-lyase-like C-terminal" evidence="14">
    <location>
        <begin position="328"/>
        <end position="452"/>
    </location>
</feature>
<reference evidence="15" key="1">
    <citation type="submission" date="2021-12" db="EMBL/GenBank/DDBJ databases">
        <authorList>
            <person name="Rodrigo-Torres L."/>
            <person name="Arahal R. D."/>
            <person name="Lucena T."/>
        </authorList>
    </citation>
    <scope>NUCLEOTIDE SEQUENCE</scope>
    <source>
        <strain evidence="15">CECT 8267</strain>
    </source>
</reference>
<protein>
    <recommendedName>
        <fullName evidence="11">3-octaprenyl-4-hydroxybenzoate carboxy-lyase</fullName>
        <ecNumber evidence="11">4.1.1.98</ecNumber>
    </recommendedName>
    <alternativeName>
        <fullName evidence="11">Polyprenyl p-hydroxybenzoate decarboxylase</fullName>
    </alternativeName>
</protein>
<comment type="cofactor">
    <cofactor evidence="11">
        <name>prenylated FMN</name>
        <dbReference type="ChEBI" id="CHEBI:87746"/>
    </cofactor>
    <text evidence="11">Binds 1 prenylated FMN per subunit.</text>
</comment>
<evidence type="ECO:0000256" key="8">
    <source>
        <dbReference type="ARBA" id="ARBA00023136"/>
    </source>
</evidence>
<dbReference type="Gene3D" id="3.40.1670.10">
    <property type="entry name" value="UbiD C-terminal domain-like"/>
    <property type="match status" value="1"/>
</dbReference>
<accession>A0ABM9AF89</accession>
<dbReference type="InterPro" id="IPR049381">
    <property type="entry name" value="UbiD-like_C"/>
</dbReference>
<dbReference type="HAMAP" id="MF_01636">
    <property type="entry name" value="UbiD"/>
    <property type="match status" value="1"/>
</dbReference>
<dbReference type="EC" id="4.1.1.98" evidence="11"/>